<dbReference type="AlphaFoldDB" id="A0A1I3Z7M0"/>
<dbReference type="HAMAP" id="MF_00911">
    <property type="entry name" value="FtsQ_subfam"/>
    <property type="match status" value="1"/>
</dbReference>
<keyword evidence="12" id="KW-1185">Reference proteome</keyword>
<keyword evidence="5 9" id="KW-0812">Transmembrane</keyword>
<dbReference type="RefSeq" id="WP_090697690.1">
    <property type="nucleotide sequence ID" value="NZ_FOSP01000005.1"/>
</dbReference>
<dbReference type="OrthoDB" id="9790370at2"/>
<evidence type="ECO:0000313" key="11">
    <source>
        <dbReference type="EMBL" id="SFK39606.1"/>
    </source>
</evidence>
<evidence type="ECO:0000256" key="8">
    <source>
        <dbReference type="ARBA" id="ARBA00023306"/>
    </source>
</evidence>
<feature type="domain" description="POTRA" evidence="10">
    <location>
        <begin position="37"/>
        <end position="111"/>
    </location>
</feature>
<sequence>MWDNYRLLNFVTNTLLVAVAAAVLYVLAQHDGMPRFLPLKEVHIQGMHSPKVKLEHVSRQQIERVVNEVQGNFLTLDLVAVRNAFLRIPWVRDAKIERAWPLGLNIKLEEHQVLAHWGTHALVNTYGEVFRVVLDEELPVFTAPMEINSQEIARRFRQFNEALAPLQQSIAGINLSSRHAWRLHLDTGTILELGRYEIEKRLMRYVSVYNHSIAHLNQEEALAYVDLRYPNGFAVYLPEHKPPLKNKHNTRKET</sequence>
<comment type="similarity">
    <text evidence="9">Belongs to the FtsQ/DivIB family. FtsQ subfamily.</text>
</comment>
<dbReference type="Pfam" id="PF08478">
    <property type="entry name" value="POTRA_1"/>
    <property type="match status" value="1"/>
</dbReference>
<dbReference type="InterPro" id="IPR013685">
    <property type="entry name" value="POTRA_FtsQ_type"/>
</dbReference>
<dbReference type="PROSITE" id="PS51779">
    <property type="entry name" value="POTRA"/>
    <property type="match status" value="1"/>
</dbReference>
<evidence type="ECO:0000256" key="7">
    <source>
        <dbReference type="ARBA" id="ARBA00023136"/>
    </source>
</evidence>
<evidence type="ECO:0000256" key="1">
    <source>
        <dbReference type="ARBA" id="ARBA00004370"/>
    </source>
</evidence>
<dbReference type="GO" id="GO:0032153">
    <property type="term" value="C:cell division site"/>
    <property type="evidence" value="ECO:0007669"/>
    <property type="project" value="UniProtKB-UniRule"/>
</dbReference>
<evidence type="ECO:0000256" key="3">
    <source>
        <dbReference type="ARBA" id="ARBA00022519"/>
    </source>
</evidence>
<evidence type="ECO:0000256" key="2">
    <source>
        <dbReference type="ARBA" id="ARBA00022475"/>
    </source>
</evidence>
<dbReference type="InterPro" id="IPR045335">
    <property type="entry name" value="FtsQ_C_sf"/>
</dbReference>
<dbReference type="PANTHER" id="PTHR35851">
    <property type="entry name" value="CELL DIVISION PROTEIN FTSQ"/>
    <property type="match status" value="1"/>
</dbReference>
<evidence type="ECO:0000313" key="12">
    <source>
        <dbReference type="Proteomes" id="UP000199533"/>
    </source>
</evidence>
<reference evidence="12" key="1">
    <citation type="submission" date="2016-10" db="EMBL/GenBank/DDBJ databases">
        <authorList>
            <person name="Varghese N."/>
            <person name="Submissions S."/>
        </authorList>
    </citation>
    <scope>NUCLEOTIDE SEQUENCE [LARGE SCALE GENOMIC DNA]</scope>
    <source>
        <strain evidence="12">Nm69</strain>
    </source>
</reference>
<dbReference type="Proteomes" id="UP000199533">
    <property type="component" value="Unassembled WGS sequence"/>
</dbReference>
<evidence type="ECO:0000256" key="4">
    <source>
        <dbReference type="ARBA" id="ARBA00022618"/>
    </source>
</evidence>
<gene>
    <name evidence="9" type="primary">ftsQ</name>
    <name evidence="11" type="ORF">SAMN05216302_1005119</name>
</gene>
<dbReference type="InterPro" id="IPR034746">
    <property type="entry name" value="POTRA"/>
</dbReference>
<dbReference type="Gene3D" id="3.40.50.11690">
    <property type="entry name" value="Cell division protein FtsQ/DivIB"/>
    <property type="match status" value="1"/>
</dbReference>
<comment type="subunit">
    <text evidence="9">Part of a complex composed of FtsB, FtsL and FtsQ.</text>
</comment>
<protein>
    <recommendedName>
        <fullName evidence="9">Cell division protein FtsQ</fullName>
    </recommendedName>
</protein>
<dbReference type="Gene3D" id="3.10.20.310">
    <property type="entry name" value="membrane protein fhac"/>
    <property type="match status" value="1"/>
</dbReference>
<feature type="transmembrane region" description="Helical" evidence="9">
    <location>
        <begin position="7"/>
        <end position="28"/>
    </location>
</feature>
<dbReference type="InterPro" id="IPR026579">
    <property type="entry name" value="FtsQ"/>
</dbReference>
<keyword evidence="2 9" id="KW-1003">Cell membrane</keyword>
<evidence type="ECO:0000256" key="6">
    <source>
        <dbReference type="ARBA" id="ARBA00022989"/>
    </source>
</evidence>
<keyword evidence="8 9" id="KW-0131">Cell cycle</keyword>
<dbReference type="EMBL" id="FOSP01000005">
    <property type="protein sequence ID" value="SFK39606.1"/>
    <property type="molecule type" value="Genomic_DNA"/>
</dbReference>
<dbReference type="GO" id="GO:0005886">
    <property type="term" value="C:plasma membrane"/>
    <property type="evidence" value="ECO:0007669"/>
    <property type="project" value="UniProtKB-SubCell"/>
</dbReference>
<proteinExistence type="inferred from homology"/>
<dbReference type="Pfam" id="PF03799">
    <property type="entry name" value="FtsQ_DivIB_C"/>
    <property type="match status" value="1"/>
</dbReference>
<keyword evidence="7 9" id="KW-0472">Membrane</keyword>
<dbReference type="InterPro" id="IPR005548">
    <property type="entry name" value="Cell_div_FtsQ/DivIB_C"/>
</dbReference>
<dbReference type="GO" id="GO:0043093">
    <property type="term" value="P:FtsZ-dependent cytokinesis"/>
    <property type="evidence" value="ECO:0007669"/>
    <property type="project" value="UniProtKB-UniRule"/>
</dbReference>
<organism evidence="11 12">
    <name type="scientific">Nitrosomonas aestuarii</name>
    <dbReference type="NCBI Taxonomy" id="52441"/>
    <lineage>
        <taxon>Bacteria</taxon>
        <taxon>Pseudomonadati</taxon>
        <taxon>Pseudomonadota</taxon>
        <taxon>Betaproteobacteria</taxon>
        <taxon>Nitrosomonadales</taxon>
        <taxon>Nitrosomonadaceae</taxon>
        <taxon>Nitrosomonas</taxon>
    </lineage>
</organism>
<comment type="subcellular location">
    <subcellularLocation>
        <location evidence="9">Cell inner membrane</location>
        <topology evidence="9">Single-pass type II membrane protein</topology>
    </subcellularLocation>
    <subcellularLocation>
        <location evidence="1">Membrane</location>
    </subcellularLocation>
    <text evidence="9">Localizes to the division septum.</text>
</comment>
<comment type="function">
    <text evidence="9">Essential cell division protein. May link together the upstream cell division proteins, which are predominantly cytoplasmic, with the downstream cell division proteins, which are predominantly periplasmic. May control correct divisome assembly.</text>
</comment>
<accession>A0A1I3Z7M0</accession>
<evidence type="ECO:0000256" key="5">
    <source>
        <dbReference type="ARBA" id="ARBA00022692"/>
    </source>
</evidence>
<dbReference type="STRING" id="52441.SAMN05216302_1005119"/>
<dbReference type="GO" id="GO:0090529">
    <property type="term" value="P:cell septum assembly"/>
    <property type="evidence" value="ECO:0007669"/>
    <property type="project" value="InterPro"/>
</dbReference>
<evidence type="ECO:0000259" key="10">
    <source>
        <dbReference type="PROSITE" id="PS51779"/>
    </source>
</evidence>
<name>A0A1I3Z7M0_9PROT</name>
<keyword evidence="6 9" id="KW-1133">Transmembrane helix</keyword>
<keyword evidence="3 9" id="KW-0997">Cell inner membrane</keyword>
<keyword evidence="4 9" id="KW-0132">Cell division</keyword>
<dbReference type="PANTHER" id="PTHR35851:SF1">
    <property type="entry name" value="CELL DIVISION PROTEIN FTSQ"/>
    <property type="match status" value="1"/>
</dbReference>
<evidence type="ECO:0000256" key="9">
    <source>
        <dbReference type="HAMAP-Rule" id="MF_00911"/>
    </source>
</evidence>